<keyword evidence="3" id="KW-0813">Transport</keyword>
<keyword evidence="6" id="KW-0472">Membrane</keyword>
<accession>A0A7G1Q7P2</accession>
<dbReference type="Gene3D" id="1.20.1600.10">
    <property type="entry name" value="Outer membrane efflux proteins (OEP)"/>
    <property type="match status" value="1"/>
</dbReference>
<name>A0A7G1Q7P2_9GAMM</name>
<evidence type="ECO:0000256" key="3">
    <source>
        <dbReference type="ARBA" id="ARBA00022448"/>
    </source>
</evidence>
<reference evidence="9 10" key="1">
    <citation type="submission" date="2020-03" db="EMBL/GenBank/DDBJ databases">
        <authorList>
            <person name="Picone N."/>
        </authorList>
    </citation>
    <scope>NUCLEOTIDE SEQUENCE [LARGE SCALE GENOMIC DNA]</scope>
    <source>
        <strain evidence="9">NSCAC1</strain>
    </source>
</reference>
<dbReference type="KEGG" id="ntg:NSCAC_0042"/>
<evidence type="ECO:0000256" key="4">
    <source>
        <dbReference type="ARBA" id="ARBA00022452"/>
    </source>
</evidence>
<dbReference type="GO" id="GO:0015288">
    <property type="term" value="F:porin activity"/>
    <property type="evidence" value="ECO:0007669"/>
    <property type="project" value="TreeGrafter"/>
</dbReference>
<gene>
    <name evidence="9" type="ORF">NSCAC_0042</name>
</gene>
<evidence type="ECO:0000256" key="2">
    <source>
        <dbReference type="ARBA" id="ARBA00007613"/>
    </source>
</evidence>
<organism evidence="9 10">
    <name type="scientific">Candidatus Nitrosacidococcus tergens</name>
    <dbReference type="NCBI Taxonomy" id="553981"/>
    <lineage>
        <taxon>Bacteria</taxon>
        <taxon>Pseudomonadati</taxon>
        <taxon>Pseudomonadota</taxon>
        <taxon>Gammaproteobacteria</taxon>
        <taxon>Chromatiales</taxon>
        <taxon>Chromatiaceae</taxon>
        <taxon>Candidatus Nitrosacidococcus</taxon>
    </lineage>
</organism>
<comment type="similarity">
    <text evidence="2">Belongs to the outer membrane factor (OMF) (TC 1.B.17) family.</text>
</comment>
<evidence type="ECO:0000313" key="9">
    <source>
        <dbReference type="EMBL" id="CAB1274184.1"/>
    </source>
</evidence>
<evidence type="ECO:0000313" key="10">
    <source>
        <dbReference type="Proteomes" id="UP000516072"/>
    </source>
</evidence>
<feature type="coiled-coil region" evidence="8">
    <location>
        <begin position="319"/>
        <end position="357"/>
    </location>
</feature>
<dbReference type="PANTHER" id="PTHR30026">
    <property type="entry name" value="OUTER MEMBRANE PROTEIN TOLC"/>
    <property type="match status" value="1"/>
</dbReference>
<keyword evidence="5" id="KW-0812">Transmembrane</keyword>
<keyword evidence="7" id="KW-0998">Cell outer membrane</keyword>
<dbReference type="InterPro" id="IPR051906">
    <property type="entry name" value="TolC-like"/>
</dbReference>
<proteinExistence type="inferred from homology"/>
<dbReference type="Proteomes" id="UP000516072">
    <property type="component" value="Chromosome"/>
</dbReference>
<keyword evidence="4" id="KW-1134">Transmembrane beta strand</keyword>
<sequence length="442" mass="50316">MYSFLGVLLLLISSIGWAQDPNKDINYLEVVNEILRTNLDILSSILNEEMAYHRLQSERHALVPTLSAGGEFFRNSGQTQSSTGQIFRDLNFSRYQPQVSLNFNLNIGEQLYLSRSAWNEYESSRFQISDTRQKILLIVSELYQKLLLSREGIRIAEQLTQNSSQVFNIIRSRTEAGVALTSDMIQIQAKLASNKEQIVKAKNQWVQVSIQLAHLLRWDPNINLIPSEVLIPQPSVYQVLRSLSPEFQVAERPDIKAARWASVAADEQKKATQWDFWGPSLSLRAAYIQLGDKTNNLDSGERYFTALSWDFSWSDWDQIKVQSRKADLARVQLEKLNDQARAEILEATQDIKATLERIPLAKESLTAEEDTLKLIIARYLAGKTLLIDVLLAQDRLAQAQLNAAKTIAAYNLAQMNYLAAVGQLDRTTLFELYQVQYDGVER</sequence>
<dbReference type="PANTHER" id="PTHR30026:SF20">
    <property type="entry name" value="OUTER MEMBRANE PROTEIN TOLC"/>
    <property type="match status" value="1"/>
</dbReference>
<dbReference type="SUPFAM" id="SSF56954">
    <property type="entry name" value="Outer membrane efflux proteins (OEP)"/>
    <property type="match status" value="1"/>
</dbReference>
<evidence type="ECO:0000256" key="7">
    <source>
        <dbReference type="ARBA" id="ARBA00023237"/>
    </source>
</evidence>
<keyword evidence="8" id="KW-0175">Coiled coil</keyword>
<dbReference type="AlphaFoldDB" id="A0A7G1Q7P2"/>
<dbReference type="GO" id="GO:0015562">
    <property type="term" value="F:efflux transmembrane transporter activity"/>
    <property type="evidence" value="ECO:0007669"/>
    <property type="project" value="InterPro"/>
</dbReference>
<evidence type="ECO:0000256" key="8">
    <source>
        <dbReference type="SAM" id="Coils"/>
    </source>
</evidence>
<dbReference type="GO" id="GO:1990281">
    <property type="term" value="C:efflux pump complex"/>
    <property type="evidence" value="ECO:0007669"/>
    <property type="project" value="TreeGrafter"/>
</dbReference>
<protein>
    <submittedName>
        <fullName evidence="9">Putative Outer membrane efflux protein</fullName>
    </submittedName>
</protein>
<dbReference type="EMBL" id="LR778175">
    <property type="protein sequence ID" value="CAB1274184.1"/>
    <property type="molecule type" value="Genomic_DNA"/>
</dbReference>
<evidence type="ECO:0000256" key="5">
    <source>
        <dbReference type="ARBA" id="ARBA00022692"/>
    </source>
</evidence>
<dbReference type="InterPro" id="IPR003423">
    <property type="entry name" value="OMP_efflux"/>
</dbReference>
<comment type="subcellular location">
    <subcellularLocation>
        <location evidence="1">Cell outer membrane</location>
    </subcellularLocation>
</comment>
<dbReference type="Pfam" id="PF02321">
    <property type="entry name" value="OEP"/>
    <property type="match status" value="2"/>
</dbReference>
<keyword evidence="10" id="KW-1185">Reference proteome</keyword>
<evidence type="ECO:0000256" key="6">
    <source>
        <dbReference type="ARBA" id="ARBA00023136"/>
    </source>
</evidence>
<evidence type="ECO:0000256" key="1">
    <source>
        <dbReference type="ARBA" id="ARBA00004442"/>
    </source>
</evidence>
<dbReference type="GO" id="GO:0009279">
    <property type="term" value="C:cell outer membrane"/>
    <property type="evidence" value="ECO:0007669"/>
    <property type="project" value="UniProtKB-SubCell"/>
</dbReference>